<organism evidence="1 2">
    <name type="scientific">Acerihabitans arboris</name>
    <dbReference type="NCBI Taxonomy" id="2691583"/>
    <lineage>
        <taxon>Bacteria</taxon>
        <taxon>Pseudomonadati</taxon>
        <taxon>Pseudomonadota</taxon>
        <taxon>Gammaproteobacteria</taxon>
        <taxon>Enterobacterales</taxon>
        <taxon>Pectobacteriaceae</taxon>
        <taxon>Acerihabitans</taxon>
    </lineage>
</organism>
<dbReference type="AlphaFoldDB" id="A0A845SN56"/>
<dbReference type="NCBIfam" id="TIGR03352">
    <property type="entry name" value="VI_chp_3"/>
    <property type="match status" value="1"/>
</dbReference>
<keyword evidence="2" id="KW-1185">Reference proteome</keyword>
<dbReference type="Gene3D" id="2.60.40.4150">
    <property type="entry name" value="Type VI secretion system, lipoprotein SciN"/>
    <property type="match status" value="1"/>
</dbReference>
<dbReference type="Proteomes" id="UP000461443">
    <property type="component" value="Unassembled WGS sequence"/>
</dbReference>
<evidence type="ECO:0000313" key="2">
    <source>
        <dbReference type="Proteomes" id="UP000461443"/>
    </source>
</evidence>
<comment type="caution">
    <text evidence="1">The sequence shown here is derived from an EMBL/GenBank/DDBJ whole genome shotgun (WGS) entry which is preliminary data.</text>
</comment>
<dbReference type="InterPro" id="IPR017734">
    <property type="entry name" value="T6SS_SciN"/>
</dbReference>
<dbReference type="InterPro" id="IPR038706">
    <property type="entry name" value="Type_VI_SciN-like_sf"/>
</dbReference>
<dbReference type="PANTHER" id="PTHR37625">
    <property type="entry name" value="OUTER MEMBRANE LIPOPROTEIN-RELATED"/>
    <property type="match status" value="1"/>
</dbReference>
<gene>
    <name evidence="1" type="primary">tssJ</name>
    <name evidence="1" type="ORF">GRH90_16765</name>
</gene>
<dbReference type="PANTHER" id="PTHR37625:SF4">
    <property type="entry name" value="OUTER MEMBRANE LIPOPROTEIN"/>
    <property type="match status" value="1"/>
</dbReference>
<evidence type="ECO:0000313" key="1">
    <source>
        <dbReference type="EMBL" id="NDL64386.1"/>
    </source>
</evidence>
<protein>
    <submittedName>
        <fullName evidence="1">Type VI secretion system lipoprotein TssJ</fullName>
    </submittedName>
</protein>
<name>A0A845SN56_9GAMM</name>
<dbReference type="EMBL" id="WUBS01000012">
    <property type="protein sequence ID" value="NDL64386.1"/>
    <property type="molecule type" value="Genomic_DNA"/>
</dbReference>
<accession>A0A845SN56</accession>
<dbReference type="RefSeq" id="WP_162367107.1">
    <property type="nucleotide sequence ID" value="NZ_WUBS01000012.1"/>
</dbReference>
<reference evidence="1 2" key="2">
    <citation type="submission" date="2020-02" db="EMBL/GenBank/DDBJ databases">
        <title>The new genus of Enterobacteriales.</title>
        <authorList>
            <person name="Kim I.S."/>
        </authorList>
    </citation>
    <scope>NUCLEOTIDE SEQUENCE [LARGE SCALE GENOMIC DNA]</scope>
    <source>
        <strain evidence="1 2">SAP-6</strain>
    </source>
</reference>
<dbReference type="PROSITE" id="PS51257">
    <property type="entry name" value="PROKAR_LIPOPROTEIN"/>
    <property type="match status" value="1"/>
</dbReference>
<keyword evidence="1" id="KW-0449">Lipoprotein</keyword>
<proteinExistence type="predicted"/>
<reference evidence="1 2" key="1">
    <citation type="submission" date="2019-12" db="EMBL/GenBank/DDBJ databases">
        <authorList>
            <person name="Lee S.D."/>
        </authorList>
    </citation>
    <scope>NUCLEOTIDE SEQUENCE [LARGE SCALE GENOMIC DNA]</scope>
    <source>
        <strain evidence="1 2">SAP-6</strain>
    </source>
</reference>
<dbReference type="Pfam" id="PF12790">
    <property type="entry name" value="T6SS-SciN"/>
    <property type="match status" value="1"/>
</dbReference>
<sequence>MPSRFPRRRYPFFAGVLALMMFITGCAGGEKPQGGYGRTSSLEFIAHGPLNQGAPLKITVWQLSHKARFLSAGYQELQHDAHTALAGNGLGGEEIFLLPGEASRTLPLVMSPDARYLGLFAEYKNITVQRWRLVLPLPPSPEPPLWTRLWPSSPPGPDRVIIVTADGLQVNNDEK</sequence>